<name>A0A9D9IIH4_9BACT</name>
<evidence type="ECO:0000313" key="3">
    <source>
        <dbReference type="Proteomes" id="UP000823604"/>
    </source>
</evidence>
<organism evidence="2 3">
    <name type="scientific">Candidatus Merdivivens pullicola</name>
    <dbReference type="NCBI Taxonomy" id="2840872"/>
    <lineage>
        <taxon>Bacteria</taxon>
        <taxon>Pseudomonadati</taxon>
        <taxon>Bacteroidota</taxon>
        <taxon>Bacteroidia</taxon>
        <taxon>Bacteroidales</taxon>
        <taxon>Muribaculaceae</taxon>
        <taxon>Muribaculaceae incertae sedis</taxon>
        <taxon>Candidatus Merdivivens</taxon>
    </lineage>
</organism>
<evidence type="ECO:0000256" key="1">
    <source>
        <dbReference type="SAM" id="Phobius"/>
    </source>
</evidence>
<comment type="caution">
    <text evidence="2">The sequence shown here is derived from an EMBL/GenBank/DDBJ whole genome shotgun (WGS) entry which is preliminary data.</text>
</comment>
<evidence type="ECO:0000313" key="2">
    <source>
        <dbReference type="EMBL" id="MBO8472701.1"/>
    </source>
</evidence>
<reference evidence="2" key="2">
    <citation type="journal article" date="2021" name="PeerJ">
        <title>Extensive microbial diversity within the chicken gut microbiome revealed by metagenomics and culture.</title>
        <authorList>
            <person name="Gilroy R."/>
            <person name="Ravi A."/>
            <person name="Getino M."/>
            <person name="Pursley I."/>
            <person name="Horton D.L."/>
            <person name="Alikhan N.F."/>
            <person name="Baker D."/>
            <person name="Gharbi K."/>
            <person name="Hall N."/>
            <person name="Watson M."/>
            <person name="Adriaenssens E.M."/>
            <person name="Foster-Nyarko E."/>
            <person name="Jarju S."/>
            <person name="Secka A."/>
            <person name="Antonio M."/>
            <person name="Oren A."/>
            <person name="Chaudhuri R.R."/>
            <person name="La Ragione R."/>
            <person name="Hildebrand F."/>
            <person name="Pallen M.J."/>
        </authorList>
    </citation>
    <scope>NUCLEOTIDE SEQUENCE</scope>
    <source>
        <strain evidence="2">B1-8020</strain>
    </source>
</reference>
<gene>
    <name evidence="2" type="ORF">IAB81_03625</name>
</gene>
<dbReference type="EMBL" id="JADIMA010000035">
    <property type="protein sequence ID" value="MBO8472701.1"/>
    <property type="molecule type" value="Genomic_DNA"/>
</dbReference>
<accession>A0A9D9IIH4</accession>
<evidence type="ECO:0008006" key="4">
    <source>
        <dbReference type="Google" id="ProtNLM"/>
    </source>
</evidence>
<proteinExistence type="predicted"/>
<keyword evidence="1" id="KW-1133">Transmembrane helix</keyword>
<sequence>MTDSINIDKSLDKYSKDFSVRHTRNRLALAITAICMLPYILSLFIPSWRDGGLYAFAGSLFAFGVVILIVVIAYYFIGDSKRPYFKPSHDWMERCELYFDGNCIGEVKDMLSKGDFASLAAMPRKHSQPNLIVMYKAPQSNVICAQILLSDDGHFIPQSGIYMFRNGEHNVPKGKKLLDFFYKDSNN</sequence>
<protein>
    <recommendedName>
        <fullName evidence="4">Transmembrane protein</fullName>
    </recommendedName>
</protein>
<dbReference type="Proteomes" id="UP000823604">
    <property type="component" value="Unassembled WGS sequence"/>
</dbReference>
<keyword evidence="1" id="KW-0812">Transmembrane</keyword>
<reference evidence="2" key="1">
    <citation type="submission" date="2020-10" db="EMBL/GenBank/DDBJ databases">
        <authorList>
            <person name="Gilroy R."/>
        </authorList>
    </citation>
    <scope>NUCLEOTIDE SEQUENCE</scope>
    <source>
        <strain evidence="2">B1-8020</strain>
    </source>
</reference>
<dbReference type="AlphaFoldDB" id="A0A9D9IIH4"/>
<keyword evidence="1" id="KW-0472">Membrane</keyword>
<feature type="transmembrane region" description="Helical" evidence="1">
    <location>
        <begin position="54"/>
        <end position="77"/>
    </location>
</feature>
<feature type="transmembrane region" description="Helical" evidence="1">
    <location>
        <begin position="27"/>
        <end position="48"/>
    </location>
</feature>